<name>A0ABN7WPD3_GIGMA</name>
<accession>A0ABN7WPD3</accession>
<feature type="non-terminal residue" evidence="1">
    <location>
        <position position="1"/>
    </location>
</feature>
<comment type="caution">
    <text evidence="1">The sequence shown here is derived from an EMBL/GenBank/DDBJ whole genome shotgun (WGS) entry which is preliminary data.</text>
</comment>
<organism evidence="1 2">
    <name type="scientific">Gigaspora margarita</name>
    <dbReference type="NCBI Taxonomy" id="4874"/>
    <lineage>
        <taxon>Eukaryota</taxon>
        <taxon>Fungi</taxon>
        <taxon>Fungi incertae sedis</taxon>
        <taxon>Mucoromycota</taxon>
        <taxon>Glomeromycotina</taxon>
        <taxon>Glomeromycetes</taxon>
        <taxon>Diversisporales</taxon>
        <taxon>Gigasporaceae</taxon>
        <taxon>Gigaspora</taxon>
    </lineage>
</organism>
<sequence length="98" mass="11553">LMDNYPEVPIYCERVLYPTKETNTHSMQCVESINWVIKLEVNSCNSLYQLQSGIELRLKNEESDHRHNAGFIKDDYEELQILLDMALKDCFRSNIIEL</sequence>
<protein>
    <submittedName>
        <fullName evidence="1">20305_t:CDS:1</fullName>
    </submittedName>
</protein>
<evidence type="ECO:0000313" key="2">
    <source>
        <dbReference type="Proteomes" id="UP000789901"/>
    </source>
</evidence>
<reference evidence="1 2" key="1">
    <citation type="submission" date="2021-06" db="EMBL/GenBank/DDBJ databases">
        <authorList>
            <person name="Kallberg Y."/>
            <person name="Tangrot J."/>
            <person name="Rosling A."/>
        </authorList>
    </citation>
    <scope>NUCLEOTIDE SEQUENCE [LARGE SCALE GENOMIC DNA]</scope>
    <source>
        <strain evidence="1 2">120-4 pot B 10/14</strain>
    </source>
</reference>
<dbReference type="Proteomes" id="UP000789901">
    <property type="component" value="Unassembled WGS sequence"/>
</dbReference>
<dbReference type="EMBL" id="CAJVQB010055860">
    <property type="protein sequence ID" value="CAG8837432.1"/>
    <property type="molecule type" value="Genomic_DNA"/>
</dbReference>
<keyword evidence="2" id="KW-1185">Reference proteome</keyword>
<evidence type="ECO:0000313" key="1">
    <source>
        <dbReference type="EMBL" id="CAG8837432.1"/>
    </source>
</evidence>
<proteinExistence type="predicted"/>
<gene>
    <name evidence="1" type="ORF">GMARGA_LOCUS33494</name>
</gene>